<proteinExistence type="predicted"/>
<dbReference type="KEGG" id="lyd:D7I47_12055"/>
<dbReference type="GO" id="GO:0004175">
    <property type="term" value="F:endopeptidase activity"/>
    <property type="evidence" value="ECO:0007669"/>
    <property type="project" value="UniProtKB-ARBA"/>
</dbReference>
<keyword evidence="3" id="KW-0645">Protease</keyword>
<dbReference type="PANTHER" id="PTHR36435">
    <property type="entry name" value="SLR1288 PROTEIN"/>
    <property type="match status" value="1"/>
</dbReference>
<keyword evidence="3" id="KW-0378">Hydrolase</keyword>
<dbReference type="Proteomes" id="UP000278886">
    <property type="component" value="Chromosome"/>
</dbReference>
<feature type="transmembrane region" description="Helical" evidence="1">
    <location>
        <begin position="153"/>
        <end position="171"/>
    </location>
</feature>
<dbReference type="OrthoDB" id="2680086at2"/>
<organism evidence="3 4">
    <name type="scientific">Protaetiibacter intestinalis</name>
    <dbReference type="NCBI Taxonomy" id="2419774"/>
    <lineage>
        <taxon>Bacteria</taxon>
        <taxon>Bacillati</taxon>
        <taxon>Actinomycetota</taxon>
        <taxon>Actinomycetes</taxon>
        <taxon>Micrococcales</taxon>
        <taxon>Microbacteriaceae</taxon>
        <taxon>Protaetiibacter</taxon>
    </lineage>
</organism>
<feature type="transmembrane region" description="Helical" evidence="1">
    <location>
        <begin position="242"/>
        <end position="259"/>
    </location>
</feature>
<keyword evidence="3" id="KW-0482">Metalloprotease</keyword>
<dbReference type="PANTHER" id="PTHR36435:SF1">
    <property type="entry name" value="CAAX AMINO TERMINAL PROTEASE FAMILY PROTEIN"/>
    <property type="match status" value="1"/>
</dbReference>
<evidence type="ECO:0000259" key="2">
    <source>
        <dbReference type="Pfam" id="PF02517"/>
    </source>
</evidence>
<dbReference type="Pfam" id="PF02517">
    <property type="entry name" value="Rce1-like"/>
    <property type="match status" value="1"/>
</dbReference>
<feature type="transmembrane region" description="Helical" evidence="1">
    <location>
        <begin position="217"/>
        <end position="235"/>
    </location>
</feature>
<evidence type="ECO:0000313" key="4">
    <source>
        <dbReference type="Proteomes" id="UP000278886"/>
    </source>
</evidence>
<keyword evidence="4" id="KW-1185">Reference proteome</keyword>
<gene>
    <name evidence="3" type="ORF">D7I47_12055</name>
</gene>
<dbReference type="AlphaFoldDB" id="A0A387B5E1"/>
<dbReference type="GO" id="GO:0006508">
    <property type="term" value="P:proteolysis"/>
    <property type="evidence" value="ECO:0007669"/>
    <property type="project" value="UniProtKB-KW"/>
</dbReference>
<dbReference type="GO" id="GO:0080120">
    <property type="term" value="P:CAAX-box protein maturation"/>
    <property type="evidence" value="ECO:0007669"/>
    <property type="project" value="UniProtKB-ARBA"/>
</dbReference>
<dbReference type="EMBL" id="CP032630">
    <property type="protein sequence ID" value="AYF98914.1"/>
    <property type="molecule type" value="Genomic_DNA"/>
</dbReference>
<evidence type="ECO:0000313" key="3">
    <source>
        <dbReference type="EMBL" id="AYF98914.1"/>
    </source>
</evidence>
<keyword evidence="1" id="KW-0812">Transmembrane</keyword>
<dbReference type="InterPro" id="IPR003675">
    <property type="entry name" value="Rce1/LyrA-like_dom"/>
</dbReference>
<dbReference type="InterPro" id="IPR052710">
    <property type="entry name" value="CAAX_protease"/>
</dbReference>
<accession>A0A387B5E1</accession>
<feature type="transmembrane region" description="Helical" evidence="1">
    <location>
        <begin position="80"/>
        <end position="103"/>
    </location>
</feature>
<name>A0A387B5E1_9MICO</name>
<feature type="transmembrane region" description="Helical" evidence="1">
    <location>
        <begin position="21"/>
        <end position="47"/>
    </location>
</feature>
<keyword evidence="1" id="KW-0472">Membrane</keyword>
<keyword evidence="1" id="KW-1133">Transmembrane helix</keyword>
<feature type="domain" description="CAAX prenyl protease 2/Lysostaphin resistance protein A-like" evidence="2">
    <location>
        <begin position="164"/>
        <end position="253"/>
    </location>
</feature>
<reference evidence="4" key="1">
    <citation type="submission" date="2018-09" db="EMBL/GenBank/DDBJ databases">
        <title>Genome sequencing of strain 2DFWR-13.</title>
        <authorList>
            <person name="Heo J."/>
            <person name="Kim S.-J."/>
            <person name="Kwon S.-W."/>
        </authorList>
    </citation>
    <scope>NUCLEOTIDE SEQUENCE [LARGE SCALE GENOMIC DNA]</scope>
    <source>
        <strain evidence="4">2DFWR-13</strain>
    </source>
</reference>
<feature type="transmembrane region" description="Helical" evidence="1">
    <location>
        <begin position="124"/>
        <end position="147"/>
    </location>
</feature>
<dbReference type="GO" id="GO:0008237">
    <property type="term" value="F:metallopeptidase activity"/>
    <property type="evidence" value="ECO:0007669"/>
    <property type="project" value="UniProtKB-KW"/>
</dbReference>
<evidence type="ECO:0000256" key="1">
    <source>
        <dbReference type="SAM" id="Phobius"/>
    </source>
</evidence>
<feature type="transmembrane region" description="Helical" evidence="1">
    <location>
        <begin position="279"/>
        <end position="296"/>
    </location>
</feature>
<protein>
    <submittedName>
        <fullName evidence="3">CPBP family intramembrane metalloprotease</fullName>
    </submittedName>
</protein>
<dbReference type="RefSeq" id="WP_120763283.1">
    <property type="nucleotide sequence ID" value="NZ_CP032630.1"/>
</dbReference>
<sequence length="323" mass="34164">MSDGIPYHRLFRTSPNFAWWRPLLAVVLFGVFAVVALIAVSVVWIVIAVMTGQLDLLGDTGSLQSDLIAQATDVSNPLSLFLLLASLVVLLPLVPAAMLCAGLRPVSLRHSVAFRLRWGWLARCLVPALIITVVSTLVSLGIALAAGQRIEPVAVPVVNLVLGLVLIVLLVPFQAAAEEYVFRGLLMQTIGAWVRPVWVAIVLSTVLFTIGHTQYELWGMLSVAVMGAGFAIVAWRTGGLEAGIALHVVNNLIALALLATGATGTTQMSSEGSGPEAPLLQAIFAAAFVLWVDRLATRSGIERVRPLPVPAPVAPHAPVAPPA</sequence>